<gene>
    <name evidence="2" type="ORF">OLEA9_A044864</name>
</gene>
<dbReference type="InterPro" id="IPR002696">
    <property type="entry name" value="Membr_insert_effic_factor_YidD"/>
</dbReference>
<dbReference type="Gramene" id="OE9A044864T1">
    <property type="protein sequence ID" value="OE9A044864C1"/>
    <property type="gene ID" value="OE9A044864"/>
</dbReference>
<dbReference type="SMART" id="SM01234">
    <property type="entry name" value="Haemolytic"/>
    <property type="match status" value="1"/>
</dbReference>
<keyword evidence="1" id="KW-0472">Membrane</keyword>
<dbReference type="AlphaFoldDB" id="A0A8S0U3U8"/>
<organism evidence="2 3">
    <name type="scientific">Olea europaea subsp. europaea</name>
    <dbReference type="NCBI Taxonomy" id="158383"/>
    <lineage>
        <taxon>Eukaryota</taxon>
        <taxon>Viridiplantae</taxon>
        <taxon>Streptophyta</taxon>
        <taxon>Embryophyta</taxon>
        <taxon>Tracheophyta</taxon>
        <taxon>Spermatophyta</taxon>
        <taxon>Magnoliopsida</taxon>
        <taxon>eudicotyledons</taxon>
        <taxon>Gunneridae</taxon>
        <taxon>Pentapetalae</taxon>
        <taxon>asterids</taxon>
        <taxon>lamiids</taxon>
        <taxon>Lamiales</taxon>
        <taxon>Oleaceae</taxon>
        <taxon>Oleeae</taxon>
        <taxon>Olea</taxon>
    </lineage>
</organism>
<proteinExistence type="predicted"/>
<keyword evidence="1" id="KW-0812">Transmembrane</keyword>
<dbReference type="Proteomes" id="UP000594638">
    <property type="component" value="Unassembled WGS sequence"/>
</dbReference>
<evidence type="ECO:0008006" key="4">
    <source>
        <dbReference type="Google" id="ProtNLM"/>
    </source>
</evidence>
<dbReference type="NCBIfam" id="TIGR00278">
    <property type="entry name" value="membrane protein insertion efficiency factor YidD"/>
    <property type="match status" value="1"/>
</dbReference>
<name>A0A8S0U3U8_OLEEU</name>
<dbReference type="Pfam" id="PF01809">
    <property type="entry name" value="YidD"/>
    <property type="match status" value="1"/>
</dbReference>
<dbReference type="PANTHER" id="PTHR33383">
    <property type="entry name" value="MEMBRANE PROTEIN INSERTION EFFICIENCY FACTOR-RELATED"/>
    <property type="match status" value="1"/>
</dbReference>
<accession>A0A8S0U3U8</accession>
<dbReference type="OrthoDB" id="907209at2759"/>
<protein>
    <recommendedName>
        <fullName evidence="4">Membrane protein insertion efficiency factor YidD</fullName>
    </recommendedName>
</protein>
<evidence type="ECO:0000313" key="2">
    <source>
        <dbReference type="EMBL" id="CAA3011977.1"/>
    </source>
</evidence>
<dbReference type="PANTHER" id="PTHR33383:SF1">
    <property type="entry name" value="MEMBRANE PROTEIN INSERTION EFFICIENCY FACTOR-RELATED"/>
    <property type="match status" value="1"/>
</dbReference>
<evidence type="ECO:0000256" key="1">
    <source>
        <dbReference type="SAM" id="Phobius"/>
    </source>
</evidence>
<reference evidence="2 3" key="1">
    <citation type="submission" date="2019-12" db="EMBL/GenBank/DDBJ databases">
        <authorList>
            <person name="Alioto T."/>
            <person name="Alioto T."/>
            <person name="Gomez Garrido J."/>
        </authorList>
    </citation>
    <scope>NUCLEOTIDE SEQUENCE [LARGE SCALE GENOMIC DNA]</scope>
</reference>
<sequence length="232" mass="25563">MGNISFSLFQFGGPAALLARSKLEYDSLEEEIAGGISPDLSVNCRGISPNLSVNRHGGHDACREISPLLPKSCRFVPTCSEYSMIAYKKYGVAKGTILTAWRLYHCNPLESIPFFELNKMRALNVFLTMMAIFFLLYIKPYEAARILDKEEQQWMKMGHLVLPSLQRRPVCPPSPNGCTWVGGSGGRPCRSSISEKNFAGRSVVAPPPPPPPLAADNAYFPSQKFGMATDSK</sequence>
<feature type="transmembrane region" description="Helical" evidence="1">
    <location>
        <begin position="122"/>
        <end position="138"/>
    </location>
</feature>
<keyword evidence="3" id="KW-1185">Reference proteome</keyword>
<evidence type="ECO:0000313" key="3">
    <source>
        <dbReference type="Proteomes" id="UP000594638"/>
    </source>
</evidence>
<dbReference type="EMBL" id="CACTIH010007386">
    <property type="protein sequence ID" value="CAA3011977.1"/>
    <property type="molecule type" value="Genomic_DNA"/>
</dbReference>
<comment type="caution">
    <text evidence="2">The sequence shown here is derived from an EMBL/GenBank/DDBJ whole genome shotgun (WGS) entry which is preliminary data.</text>
</comment>
<keyword evidence="1" id="KW-1133">Transmembrane helix</keyword>